<evidence type="ECO:0000313" key="2">
    <source>
        <dbReference type="Proteomes" id="UP000291084"/>
    </source>
</evidence>
<proteinExistence type="predicted"/>
<accession>A0A0S3TAR1</accession>
<organism evidence="1 2">
    <name type="scientific">Vigna angularis var. angularis</name>
    <dbReference type="NCBI Taxonomy" id="157739"/>
    <lineage>
        <taxon>Eukaryota</taxon>
        <taxon>Viridiplantae</taxon>
        <taxon>Streptophyta</taxon>
        <taxon>Embryophyta</taxon>
        <taxon>Tracheophyta</taxon>
        <taxon>Spermatophyta</taxon>
        <taxon>Magnoliopsida</taxon>
        <taxon>eudicotyledons</taxon>
        <taxon>Gunneridae</taxon>
        <taxon>Pentapetalae</taxon>
        <taxon>rosids</taxon>
        <taxon>fabids</taxon>
        <taxon>Fabales</taxon>
        <taxon>Fabaceae</taxon>
        <taxon>Papilionoideae</taxon>
        <taxon>50 kb inversion clade</taxon>
        <taxon>NPAAA clade</taxon>
        <taxon>indigoferoid/millettioid clade</taxon>
        <taxon>Phaseoleae</taxon>
        <taxon>Vigna</taxon>
    </lineage>
</organism>
<evidence type="ECO:0000313" key="1">
    <source>
        <dbReference type="EMBL" id="BAU02067.1"/>
    </source>
</evidence>
<keyword evidence="2" id="KW-1185">Reference proteome</keyword>
<name>A0A0S3TAR1_PHAAN</name>
<reference evidence="1 2" key="1">
    <citation type="journal article" date="2015" name="Sci. Rep.">
        <title>The power of single molecule real-time sequencing technology in the de novo assembly of a eukaryotic genome.</title>
        <authorList>
            <person name="Sakai H."/>
            <person name="Naito K."/>
            <person name="Ogiso-Tanaka E."/>
            <person name="Takahashi Y."/>
            <person name="Iseki K."/>
            <person name="Muto C."/>
            <person name="Satou K."/>
            <person name="Teruya K."/>
            <person name="Shiroma A."/>
            <person name="Shimoji M."/>
            <person name="Hirano T."/>
            <person name="Itoh T."/>
            <person name="Kaga A."/>
            <person name="Tomooka N."/>
        </authorList>
    </citation>
    <scope>NUCLEOTIDE SEQUENCE [LARGE SCALE GENOMIC DNA]</scope>
    <source>
        <strain evidence="2">cv. Shumari</strain>
    </source>
</reference>
<protein>
    <submittedName>
        <fullName evidence="1">Uncharacterized protein</fullName>
    </submittedName>
</protein>
<sequence length="220" mass="25444">MQKKLQNSEKWQRIERMQWNFWMHGRHRRSTSGIPSFSLNRSVSSSERNNFGIASIFFYGAFRVLEDLFLEKVERLSDHRIPLLPSHPSPLPFQLSAHESKQGIIGFDGLPISKRSARGRVGFQGKAKARMERSSRTSNGDGGTVIHKWGSMVLSNSEREKETEITWGEGSELKWRAGCFREYGFWENGRGKSQFLISTCPCLYRWPNTFGKLVVHYRRA</sequence>
<dbReference type="AlphaFoldDB" id="A0A0S3TAR1"/>
<gene>
    <name evidence="1" type="primary">Vigan.11G148500</name>
    <name evidence="1" type="ORF">VIGAN_11148500</name>
</gene>
<dbReference type="EMBL" id="AP015044">
    <property type="protein sequence ID" value="BAU02067.1"/>
    <property type="molecule type" value="Genomic_DNA"/>
</dbReference>
<dbReference type="Proteomes" id="UP000291084">
    <property type="component" value="Chromosome 11"/>
</dbReference>